<gene>
    <name evidence="1" type="ORF">CRENBAI_003951</name>
</gene>
<proteinExistence type="predicted"/>
<evidence type="ECO:0000313" key="2">
    <source>
        <dbReference type="Proteomes" id="UP001311232"/>
    </source>
</evidence>
<name>A0AAV9S2S5_9TELE</name>
<accession>A0AAV9S2S5</accession>
<reference evidence="1 2" key="1">
    <citation type="submission" date="2021-06" db="EMBL/GenBank/DDBJ databases">
        <authorList>
            <person name="Palmer J.M."/>
        </authorList>
    </citation>
    <scope>NUCLEOTIDE SEQUENCE [LARGE SCALE GENOMIC DNA]</scope>
    <source>
        <strain evidence="1 2">MEX-2019</strain>
        <tissue evidence="1">Muscle</tissue>
    </source>
</reference>
<dbReference type="AlphaFoldDB" id="A0AAV9S2S5"/>
<organism evidence="1 2">
    <name type="scientific">Crenichthys baileyi</name>
    <name type="common">White River springfish</name>
    <dbReference type="NCBI Taxonomy" id="28760"/>
    <lineage>
        <taxon>Eukaryota</taxon>
        <taxon>Metazoa</taxon>
        <taxon>Chordata</taxon>
        <taxon>Craniata</taxon>
        <taxon>Vertebrata</taxon>
        <taxon>Euteleostomi</taxon>
        <taxon>Actinopterygii</taxon>
        <taxon>Neopterygii</taxon>
        <taxon>Teleostei</taxon>
        <taxon>Neoteleostei</taxon>
        <taxon>Acanthomorphata</taxon>
        <taxon>Ovalentaria</taxon>
        <taxon>Atherinomorphae</taxon>
        <taxon>Cyprinodontiformes</taxon>
        <taxon>Goodeidae</taxon>
        <taxon>Crenichthys</taxon>
    </lineage>
</organism>
<sequence>MEFILLSASSEFPSCNKTLHPQHFQPNVAGYHDRDAGTNVHVRKALRQLSVRPRHVNKVLAILLHLLQKTFAVSEYVTEGRDWFKVASVKEMRVSLLVTGVPIGQMSC</sequence>
<protein>
    <submittedName>
        <fullName evidence="1">Uncharacterized protein</fullName>
    </submittedName>
</protein>
<dbReference type="EMBL" id="JAHHUM010000987">
    <property type="protein sequence ID" value="KAK5615242.1"/>
    <property type="molecule type" value="Genomic_DNA"/>
</dbReference>
<comment type="caution">
    <text evidence="1">The sequence shown here is derived from an EMBL/GenBank/DDBJ whole genome shotgun (WGS) entry which is preliminary data.</text>
</comment>
<keyword evidence="2" id="KW-1185">Reference proteome</keyword>
<dbReference type="Proteomes" id="UP001311232">
    <property type="component" value="Unassembled WGS sequence"/>
</dbReference>
<evidence type="ECO:0000313" key="1">
    <source>
        <dbReference type="EMBL" id="KAK5615242.1"/>
    </source>
</evidence>